<dbReference type="RefSeq" id="WP_152277844.1">
    <property type="nucleotide sequence ID" value="NZ_WEKV01000014.1"/>
</dbReference>
<dbReference type="Proteomes" id="UP000469949">
    <property type="component" value="Unassembled WGS sequence"/>
</dbReference>
<dbReference type="InterPro" id="IPR036390">
    <property type="entry name" value="WH_DNA-bd_sf"/>
</dbReference>
<dbReference type="SMART" id="SM00100">
    <property type="entry name" value="cNMP"/>
    <property type="match status" value="1"/>
</dbReference>
<reference evidence="5 6" key="1">
    <citation type="submission" date="2019-10" db="EMBL/GenBank/DDBJ databases">
        <title>Draft Genome Sequence of the Caffeine Degrading Methylotroph Methylorubrum populi PINKEL.</title>
        <authorList>
            <person name="Dawson S.C."/>
            <person name="Zhang X."/>
            <person name="Wright M.E."/>
            <person name="Sharma G."/>
            <person name="Langner J.T."/>
            <person name="Ditty J.L."/>
            <person name="Subuyuj G.A."/>
        </authorList>
    </citation>
    <scope>NUCLEOTIDE SEQUENCE [LARGE SCALE GENOMIC DNA]</scope>
    <source>
        <strain evidence="5 6">Pinkel</strain>
    </source>
</reference>
<dbReference type="Gene3D" id="2.60.120.10">
    <property type="entry name" value="Jelly Rolls"/>
    <property type="match status" value="1"/>
</dbReference>
<protein>
    <submittedName>
        <fullName evidence="5">cAMP-binding protein</fullName>
    </submittedName>
</protein>
<dbReference type="CDD" id="cd00038">
    <property type="entry name" value="CAP_ED"/>
    <property type="match status" value="1"/>
</dbReference>
<dbReference type="SMART" id="SM00419">
    <property type="entry name" value="HTH_CRP"/>
    <property type="match status" value="1"/>
</dbReference>
<keyword evidence="3" id="KW-0804">Transcription</keyword>
<name>A0A833N2F2_9HYPH</name>
<dbReference type="InterPro" id="IPR012318">
    <property type="entry name" value="HTH_CRP"/>
</dbReference>
<organism evidence="5 6">
    <name type="scientific">Methylorubrum populi</name>
    <dbReference type="NCBI Taxonomy" id="223967"/>
    <lineage>
        <taxon>Bacteria</taxon>
        <taxon>Pseudomonadati</taxon>
        <taxon>Pseudomonadota</taxon>
        <taxon>Alphaproteobacteria</taxon>
        <taxon>Hyphomicrobiales</taxon>
        <taxon>Methylobacteriaceae</taxon>
        <taxon>Methylorubrum</taxon>
    </lineage>
</organism>
<dbReference type="AlphaFoldDB" id="A0A833N2F2"/>
<gene>
    <name evidence="5" type="ORF">F8B43_3612</name>
</gene>
<feature type="domain" description="HTH crp-type" evidence="4">
    <location>
        <begin position="154"/>
        <end position="228"/>
    </location>
</feature>
<evidence type="ECO:0000256" key="2">
    <source>
        <dbReference type="ARBA" id="ARBA00023125"/>
    </source>
</evidence>
<dbReference type="InterPro" id="IPR000595">
    <property type="entry name" value="cNMP-bd_dom"/>
</dbReference>
<sequence length="249" mass="27404">MKVLAGGGAAVSGPVLRKLQGFGRLEEADTAALALVEAGTRLVPAGTDLIREGDRPEGMIAVTEGFACRYKLRENGARQIMAYLVPGDVCDLDNAAWNRMDHTVGTLSTCRVARIMPETARELRQHTALARGLRKAALIDEATLREWLMNIGRRSAVERLAHLFCELLVRLRAVGLTSGNSYELPITQLDLADTTGMTSVHVNRSLGELKREGLIERKSKRLTLCDPARLAEVAEFRPDYLHREEPFSA</sequence>
<keyword evidence="1" id="KW-0805">Transcription regulation</keyword>
<dbReference type="InterPro" id="IPR036388">
    <property type="entry name" value="WH-like_DNA-bd_sf"/>
</dbReference>
<dbReference type="GO" id="GO:0003677">
    <property type="term" value="F:DNA binding"/>
    <property type="evidence" value="ECO:0007669"/>
    <property type="project" value="UniProtKB-KW"/>
</dbReference>
<dbReference type="EMBL" id="WEKV01000014">
    <property type="protein sequence ID" value="KAB7783689.1"/>
    <property type="molecule type" value="Genomic_DNA"/>
</dbReference>
<dbReference type="PROSITE" id="PS51063">
    <property type="entry name" value="HTH_CRP_2"/>
    <property type="match status" value="1"/>
</dbReference>
<evidence type="ECO:0000256" key="3">
    <source>
        <dbReference type="ARBA" id="ARBA00023163"/>
    </source>
</evidence>
<dbReference type="Pfam" id="PF00027">
    <property type="entry name" value="cNMP_binding"/>
    <property type="match status" value="1"/>
</dbReference>
<dbReference type="InterPro" id="IPR018490">
    <property type="entry name" value="cNMP-bd_dom_sf"/>
</dbReference>
<keyword evidence="2" id="KW-0238">DNA-binding</keyword>
<proteinExistence type="predicted"/>
<evidence type="ECO:0000313" key="5">
    <source>
        <dbReference type="EMBL" id="KAB7783689.1"/>
    </source>
</evidence>
<dbReference type="SUPFAM" id="SSF46785">
    <property type="entry name" value="Winged helix' DNA-binding domain"/>
    <property type="match status" value="1"/>
</dbReference>
<comment type="caution">
    <text evidence="5">The sequence shown here is derived from an EMBL/GenBank/DDBJ whole genome shotgun (WGS) entry which is preliminary data.</text>
</comment>
<dbReference type="GO" id="GO:0006355">
    <property type="term" value="P:regulation of DNA-templated transcription"/>
    <property type="evidence" value="ECO:0007669"/>
    <property type="project" value="InterPro"/>
</dbReference>
<accession>A0A833N2F2</accession>
<dbReference type="InterPro" id="IPR014710">
    <property type="entry name" value="RmlC-like_jellyroll"/>
</dbReference>
<evidence type="ECO:0000313" key="6">
    <source>
        <dbReference type="Proteomes" id="UP000469949"/>
    </source>
</evidence>
<dbReference type="SUPFAM" id="SSF51206">
    <property type="entry name" value="cAMP-binding domain-like"/>
    <property type="match status" value="1"/>
</dbReference>
<evidence type="ECO:0000259" key="4">
    <source>
        <dbReference type="PROSITE" id="PS51063"/>
    </source>
</evidence>
<dbReference type="Gene3D" id="1.10.10.10">
    <property type="entry name" value="Winged helix-like DNA-binding domain superfamily/Winged helix DNA-binding domain"/>
    <property type="match status" value="1"/>
</dbReference>
<evidence type="ECO:0000256" key="1">
    <source>
        <dbReference type="ARBA" id="ARBA00023015"/>
    </source>
</evidence>
<dbReference type="Pfam" id="PF13545">
    <property type="entry name" value="HTH_Crp_2"/>
    <property type="match status" value="1"/>
</dbReference>